<dbReference type="PANTHER" id="PTHR34399">
    <property type="entry name" value="AVIDIN-RELATED"/>
    <property type="match status" value="1"/>
</dbReference>
<evidence type="ECO:0000313" key="5">
    <source>
        <dbReference type="Proteomes" id="UP001385499"/>
    </source>
</evidence>
<dbReference type="EMBL" id="JBAKIA010000005">
    <property type="protein sequence ID" value="MEJ8474433.1"/>
    <property type="molecule type" value="Genomic_DNA"/>
</dbReference>
<dbReference type="Pfam" id="PF01382">
    <property type="entry name" value="Avidin"/>
    <property type="match status" value="1"/>
</dbReference>
<dbReference type="RefSeq" id="WP_340274179.1">
    <property type="nucleotide sequence ID" value="NZ_JBAKIA010000005.1"/>
</dbReference>
<comment type="subcellular location">
    <subcellularLocation>
        <location evidence="1">Secreted</location>
    </subcellularLocation>
</comment>
<evidence type="ECO:0000256" key="1">
    <source>
        <dbReference type="ARBA" id="ARBA00004613"/>
    </source>
</evidence>
<evidence type="ECO:0000256" key="2">
    <source>
        <dbReference type="ARBA" id="ARBA00022525"/>
    </source>
</evidence>
<reference evidence="4 5" key="1">
    <citation type="submission" date="2024-02" db="EMBL/GenBank/DDBJ databases">
        <title>Roseibium algae sp. nov., isolated from marine alga (Grateloupia sp.), showing potential in myo-inositol conversion.</title>
        <authorList>
            <person name="Wang Y."/>
        </authorList>
    </citation>
    <scope>NUCLEOTIDE SEQUENCE [LARGE SCALE GENOMIC DNA]</scope>
    <source>
        <strain evidence="4 5">H3510</strain>
    </source>
</reference>
<dbReference type="SUPFAM" id="SSF50876">
    <property type="entry name" value="Avidin/streptavidin"/>
    <property type="match status" value="1"/>
</dbReference>
<keyword evidence="2" id="KW-0964">Secreted</keyword>
<sequence>MIIPSPPASVDFNGTWENGLGSEMDLVVNVNLLSGEYRTNVGLPAPSEEFDLTGFVTGDLITFTVNFGRYGSLTTWAGQQTETSTGQVEIKTLWYLTKNVPDSREPNELWSSILAGAGTFTRP</sequence>
<evidence type="ECO:0000256" key="3">
    <source>
        <dbReference type="ARBA" id="ARBA00022729"/>
    </source>
</evidence>
<dbReference type="Gene3D" id="2.40.128.30">
    <property type="entry name" value="Avidin-like"/>
    <property type="match status" value="1"/>
</dbReference>
<proteinExistence type="predicted"/>
<name>A0ABU8TKS6_9HYPH</name>
<organism evidence="4 5">
    <name type="scientific">Roseibium algae</name>
    <dbReference type="NCBI Taxonomy" id="3123038"/>
    <lineage>
        <taxon>Bacteria</taxon>
        <taxon>Pseudomonadati</taxon>
        <taxon>Pseudomonadota</taxon>
        <taxon>Alphaproteobacteria</taxon>
        <taxon>Hyphomicrobiales</taxon>
        <taxon>Stappiaceae</taxon>
        <taxon>Roseibium</taxon>
    </lineage>
</organism>
<gene>
    <name evidence="4" type="ORF">V6575_10065</name>
</gene>
<protein>
    <submittedName>
        <fullName evidence="4">Avidin/streptavidin family protein</fullName>
    </submittedName>
</protein>
<dbReference type="Proteomes" id="UP001385499">
    <property type="component" value="Unassembled WGS sequence"/>
</dbReference>
<accession>A0ABU8TKS6</accession>
<dbReference type="InterPro" id="IPR051764">
    <property type="entry name" value="Avidin/Streptavidin-rel"/>
</dbReference>
<keyword evidence="5" id="KW-1185">Reference proteome</keyword>
<evidence type="ECO:0000313" key="4">
    <source>
        <dbReference type="EMBL" id="MEJ8474433.1"/>
    </source>
</evidence>
<dbReference type="InterPro" id="IPR036896">
    <property type="entry name" value="Avidin-like_sf"/>
</dbReference>
<keyword evidence="3" id="KW-0732">Signal</keyword>
<dbReference type="PROSITE" id="PS51326">
    <property type="entry name" value="AVIDIN_2"/>
    <property type="match status" value="1"/>
</dbReference>
<comment type="caution">
    <text evidence="4">The sequence shown here is derived from an EMBL/GenBank/DDBJ whole genome shotgun (WGS) entry which is preliminary data.</text>
</comment>
<dbReference type="InterPro" id="IPR005468">
    <property type="entry name" value="Avidin/str"/>
</dbReference>